<gene>
    <name evidence="1" type="ORF">GCM10011399_01490</name>
</gene>
<dbReference type="RefSeq" id="WP_188672171.1">
    <property type="nucleotide sequence ID" value="NZ_BMGP01000001.1"/>
</dbReference>
<proteinExistence type="predicted"/>
<reference evidence="1 2" key="1">
    <citation type="journal article" date="2014" name="Int. J. Syst. Evol. Microbiol.">
        <title>Complete genome sequence of Corynebacterium casei LMG S-19264T (=DSM 44701T), isolated from a smear-ripened cheese.</title>
        <authorList>
            <consortium name="US DOE Joint Genome Institute (JGI-PGF)"/>
            <person name="Walter F."/>
            <person name="Albersmeier A."/>
            <person name="Kalinowski J."/>
            <person name="Ruckert C."/>
        </authorList>
    </citation>
    <scope>NUCLEOTIDE SEQUENCE [LARGE SCALE GENOMIC DNA]</scope>
    <source>
        <strain evidence="1 2">CGMCC 1.12976</strain>
    </source>
</reference>
<organism evidence="1 2">
    <name type="scientific">Subtercola lobariae</name>
    <dbReference type="NCBI Taxonomy" id="1588641"/>
    <lineage>
        <taxon>Bacteria</taxon>
        <taxon>Bacillati</taxon>
        <taxon>Actinomycetota</taxon>
        <taxon>Actinomycetes</taxon>
        <taxon>Micrococcales</taxon>
        <taxon>Microbacteriaceae</taxon>
        <taxon>Subtercola</taxon>
    </lineage>
</organism>
<accession>A0A917AZV7</accession>
<dbReference type="Proteomes" id="UP000598775">
    <property type="component" value="Unassembled WGS sequence"/>
</dbReference>
<sequence length="355" mass="37878">MTAESYETSTAADDQMQADWLLSQGFPSNNSTGFTPRLYADVGLLLSGGAPEPPQPTIGNRTDGLSLIYPAAANVFFGPPESGKTLAASCVAADELFADGAVLIIDIDHNGAPATIARFRSFGIGADTLSDTNKFRYAAPEDSTELLAIIEDTKTWAPALCVLDSIGELLPMFGANSNDADDYTRVHRAAITPFTLAGTAVLAIDHEAKGTDSRSYGSSGTAAKKRAVDGAMLRFTVKDAFAPGRGGKAALTIAKDRHGALRANSPHGEREPLAAVFQLIQNGEATNWKFWAPKADDTTTDPTVESDAAELDQLNPKPRSVRDVQARLKWSPRRAAPALAIWREKRYPTTNGVTR</sequence>
<dbReference type="EMBL" id="BMGP01000001">
    <property type="protein sequence ID" value="GGF11363.1"/>
    <property type="molecule type" value="Genomic_DNA"/>
</dbReference>
<dbReference type="InterPro" id="IPR027417">
    <property type="entry name" value="P-loop_NTPase"/>
</dbReference>
<evidence type="ECO:0000313" key="2">
    <source>
        <dbReference type="Proteomes" id="UP000598775"/>
    </source>
</evidence>
<keyword evidence="2" id="KW-1185">Reference proteome</keyword>
<name>A0A917AZV7_9MICO</name>
<dbReference type="Gene3D" id="3.40.50.300">
    <property type="entry name" value="P-loop containing nucleotide triphosphate hydrolases"/>
    <property type="match status" value="1"/>
</dbReference>
<dbReference type="SUPFAM" id="SSF52540">
    <property type="entry name" value="P-loop containing nucleoside triphosphate hydrolases"/>
    <property type="match status" value="1"/>
</dbReference>
<evidence type="ECO:0008006" key="3">
    <source>
        <dbReference type="Google" id="ProtNLM"/>
    </source>
</evidence>
<protein>
    <recommendedName>
        <fullName evidence="3">AAA family ATPase</fullName>
    </recommendedName>
</protein>
<comment type="caution">
    <text evidence="1">The sequence shown here is derived from an EMBL/GenBank/DDBJ whole genome shotgun (WGS) entry which is preliminary data.</text>
</comment>
<dbReference type="AlphaFoldDB" id="A0A917AZV7"/>
<evidence type="ECO:0000313" key="1">
    <source>
        <dbReference type="EMBL" id="GGF11363.1"/>
    </source>
</evidence>